<sequence>MGADKGNARRLHPCHVANGSLTAGAGRAGGWVASAERAFLPLLAHRAKGAACRSPLKTWTLFSFQDNFSVNCKTVSAQRLMARFCAFSF</sequence>
<protein>
    <submittedName>
        <fullName evidence="1">Uncharacterized protein</fullName>
    </submittedName>
</protein>
<name>A0A605DIZ3_SALMO</name>
<comment type="caution">
    <text evidence="1">The sequence shown here is derived from an EMBL/GenBank/DDBJ whole genome shotgun (WGS) entry which is preliminary data.</text>
</comment>
<reference evidence="1" key="1">
    <citation type="submission" date="2018-08" db="EMBL/GenBank/DDBJ databases">
        <authorList>
            <consortium name="NARMS: The National Antimicrobial Resistance Monitoring System"/>
        </authorList>
    </citation>
    <scope>NUCLEOTIDE SEQUENCE</scope>
    <source>
        <strain evidence="1">CVM N17S1479</strain>
    </source>
</reference>
<proteinExistence type="predicted"/>
<evidence type="ECO:0000313" key="1">
    <source>
        <dbReference type="EMBL" id="ECU3336528.1"/>
    </source>
</evidence>
<organism evidence="1">
    <name type="scientific">Salmonella montevideo</name>
    <dbReference type="NCBI Taxonomy" id="115981"/>
    <lineage>
        <taxon>Bacteria</taxon>
        <taxon>Pseudomonadati</taxon>
        <taxon>Pseudomonadota</taxon>
        <taxon>Gammaproteobacteria</taxon>
        <taxon>Enterobacterales</taxon>
        <taxon>Enterobacteriaceae</taxon>
        <taxon>Salmonella</taxon>
    </lineage>
</organism>
<dbReference type="EMBL" id="AAKPPR010000019">
    <property type="protein sequence ID" value="ECU3336528.1"/>
    <property type="molecule type" value="Genomic_DNA"/>
</dbReference>
<gene>
    <name evidence="1" type="ORF">DYO72_23725</name>
</gene>
<accession>A0A605DIZ3</accession>
<dbReference type="AlphaFoldDB" id="A0A605DIZ3"/>